<keyword evidence="3" id="KW-1185">Reference proteome</keyword>
<dbReference type="AlphaFoldDB" id="A0A6I4SX62"/>
<dbReference type="SUPFAM" id="SSF69618">
    <property type="entry name" value="HemD-like"/>
    <property type="match status" value="1"/>
</dbReference>
<reference evidence="2 3" key="1">
    <citation type="submission" date="2019-12" db="EMBL/GenBank/DDBJ databases">
        <title>Genomic-based taxomic classification of the family Erythrobacteraceae.</title>
        <authorList>
            <person name="Xu L."/>
        </authorList>
    </citation>
    <scope>NUCLEOTIDE SEQUENCE [LARGE SCALE GENOMIC DNA]</scope>
    <source>
        <strain evidence="2 3">MCCC 1K01500</strain>
    </source>
</reference>
<dbReference type="Proteomes" id="UP000433652">
    <property type="component" value="Unassembled WGS sequence"/>
</dbReference>
<sequence length="229" mass="23329">MTPVVVLRPEPGCSATVEAARAQGLAAEGHPLSQIVPVAWDMPEGPFDGILAGSANAFRCCGPLVDNLVDLPVYAVGESTASAAAERGFRVALTGSGGLHAVLDELAGHSLRLLRLAGEDHMPLDPPDGIVPVTAVVYRAETLPVAPALAELLGEKPVVLLHSAGTAKHFAAEVDRLAIARSSIRLAALGGRIAAAAGPGWASVSSASEPSDPALLALARDLCHEPFPG</sequence>
<evidence type="ECO:0000313" key="3">
    <source>
        <dbReference type="Proteomes" id="UP000433652"/>
    </source>
</evidence>
<comment type="caution">
    <text evidence="2">The sequence shown here is derived from an EMBL/GenBank/DDBJ whole genome shotgun (WGS) entry which is preliminary data.</text>
</comment>
<evidence type="ECO:0000313" key="2">
    <source>
        <dbReference type="EMBL" id="MXO59426.1"/>
    </source>
</evidence>
<dbReference type="RefSeq" id="WP_328598140.1">
    <property type="nucleotide sequence ID" value="NZ_WTYM01000033.1"/>
</dbReference>
<dbReference type="EMBL" id="WTYM01000033">
    <property type="protein sequence ID" value="MXO59426.1"/>
    <property type="molecule type" value="Genomic_DNA"/>
</dbReference>
<gene>
    <name evidence="2" type="ORF">GRI89_07715</name>
</gene>
<accession>A0A6I4SX62</accession>
<organism evidence="2 3">
    <name type="scientific">Croceibacterium salegens</name>
    <dbReference type="NCBI Taxonomy" id="1737568"/>
    <lineage>
        <taxon>Bacteria</taxon>
        <taxon>Pseudomonadati</taxon>
        <taxon>Pseudomonadota</taxon>
        <taxon>Alphaproteobacteria</taxon>
        <taxon>Sphingomonadales</taxon>
        <taxon>Erythrobacteraceae</taxon>
        <taxon>Croceibacterium</taxon>
    </lineage>
</organism>
<name>A0A6I4SX62_9SPHN</name>
<dbReference type="InterPro" id="IPR036108">
    <property type="entry name" value="4pyrrol_syn_uPrphyn_synt_sf"/>
</dbReference>
<feature type="domain" description="Tetrapyrrole biosynthesis uroporphyrinogen III synthase" evidence="1">
    <location>
        <begin position="15"/>
        <end position="216"/>
    </location>
</feature>
<protein>
    <submittedName>
        <fullName evidence="2">Uroporphyrinogen-III synthase</fullName>
    </submittedName>
</protein>
<proteinExistence type="predicted"/>
<evidence type="ECO:0000259" key="1">
    <source>
        <dbReference type="Pfam" id="PF02602"/>
    </source>
</evidence>
<dbReference type="CDD" id="cd06578">
    <property type="entry name" value="HemD"/>
    <property type="match status" value="1"/>
</dbReference>
<dbReference type="InterPro" id="IPR003754">
    <property type="entry name" value="4pyrrol_synth_uPrphyn_synth"/>
</dbReference>
<dbReference type="GO" id="GO:0033014">
    <property type="term" value="P:tetrapyrrole biosynthetic process"/>
    <property type="evidence" value="ECO:0007669"/>
    <property type="project" value="InterPro"/>
</dbReference>
<dbReference type="Gene3D" id="3.40.50.10090">
    <property type="match status" value="2"/>
</dbReference>
<dbReference type="Pfam" id="PF02602">
    <property type="entry name" value="HEM4"/>
    <property type="match status" value="1"/>
</dbReference>
<dbReference type="GO" id="GO:0004852">
    <property type="term" value="F:uroporphyrinogen-III synthase activity"/>
    <property type="evidence" value="ECO:0007669"/>
    <property type="project" value="InterPro"/>
</dbReference>